<protein>
    <submittedName>
        <fullName evidence="2">Heptaprenyl diphosphate synthase</fullName>
    </submittedName>
</protein>
<sequence length="185" mass="18836">MRGGDVNGIRQAAGARELELPVSAEDRLVARYAALAIAIHLIEATLPSPLPGIKPGLANVVVQLVLARHGWRAAAWVAVLRVLVSSLLLGTFLSPTFLLSAAGAASALLVLAPAHACGRFGPVGLSLLAAQAHMAAQFTLAYTLLIPHAALLALLPVLMTAAVVTGLAGGIISEAVQRTATGPGR</sequence>
<evidence type="ECO:0000256" key="1">
    <source>
        <dbReference type="SAM" id="Phobius"/>
    </source>
</evidence>
<accession>A0A317N0T4</accession>
<organism evidence="2 3">
    <name type="scientific">Plasticicumulans acidivorans</name>
    <dbReference type="NCBI Taxonomy" id="886464"/>
    <lineage>
        <taxon>Bacteria</taxon>
        <taxon>Pseudomonadati</taxon>
        <taxon>Pseudomonadota</taxon>
        <taxon>Gammaproteobacteria</taxon>
        <taxon>Candidatus Competibacteraceae</taxon>
        <taxon>Plasticicumulans</taxon>
    </lineage>
</organism>
<feature type="transmembrane region" description="Helical" evidence="1">
    <location>
        <begin position="73"/>
        <end position="91"/>
    </location>
</feature>
<comment type="caution">
    <text evidence="2">The sequence shown here is derived from an EMBL/GenBank/DDBJ whole genome shotgun (WGS) entry which is preliminary data.</text>
</comment>
<feature type="transmembrane region" description="Helical" evidence="1">
    <location>
        <begin position="151"/>
        <end position="172"/>
    </location>
</feature>
<dbReference type="EMBL" id="QGTJ01000004">
    <property type="protein sequence ID" value="PWV62319.1"/>
    <property type="molecule type" value="Genomic_DNA"/>
</dbReference>
<dbReference type="AlphaFoldDB" id="A0A317N0T4"/>
<gene>
    <name evidence="2" type="ORF">C7443_104114</name>
</gene>
<evidence type="ECO:0000313" key="3">
    <source>
        <dbReference type="Proteomes" id="UP000246569"/>
    </source>
</evidence>
<dbReference type="Pfam" id="PF07456">
    <property type="entry name" value="Hpre_diP_synt_I"/>
    <property type="match status" value="1"/>
</dbReference>
<proteinExistence type="predicted"/>
<keyword evidence="1" id="KW-0812">Transmembrane</keyword>
<dbReference type="Proteomes" id="UP000246569">
    <property type="component" value="Unassembled WGS sequence"/>
</dbReference>
<keyword evidence="1" id="KW-1133">Transmembrane helix</keyword>
<keyword evidence="1" id="KW-0472">Membrane</keyword>
<name>A0A317N0T4_9GAMM</name>
<keyword evidence="3" id="KW-1185">Reference proteome</keyword>
<reference evidence="2 3" key="1">
    <citation type="submission" date="2018-05" db="EMBL/GenBank/DDBJ databases">
        <title>Genomic Encyclopedia of Type Strains, Phase IV (KMG-IV): sequencing the most valuable type-strain genomes for metagenomic binning, comparative biology and taxonomic classification.</title>
        <authorList>
            <person name="Goeker M."/>
        </authorList>
    </citation>
    <scope>NUCLEOTIDE SEQUENCE [LARGE SCALE GENOMIC DNA]</scope>
    <source>
        <strain evidence="2 3">DSM 23606</strain>
    </source>
</reference>
<dbReference type="InterPro" id="IPR010898">
    <property type="entry name" value="Hpre_diP_synth_I"/>
</dbReference>
<evidence type="ECO:0000313" key="2">
    <source>
        <dbReference type="EMBL" id="PWV62319.1"/>
    </source>
</evidence>